<organism evidence="4 6">
    <name type="scientific">Eiseniibacteriota bacterium</name>
    <dbReference type="NCBI Taxonomy" id="2212470"/>
    <lineage>
        <taxon>Bacteria</taxon>
        <taxon>Candidatus Eiseniibacteriota</taxon>
    </lineage>
</organism>
<evidence type="ECO:0000256" key="1">
    <source>
        <dbReference type="ARBA" id="ARBA00009013"/>
    </source>
</evidence>
<feature type="domain" description="STAS" evidence="3">
    <location>
        <begin position="26"/>
        <end position="111"/>
    </location>
</feature>
<dbReference type="SUPFAM" id="SSF52091">
    <property type="entry name" value="SpoIIaa-like"/>
    <property type="match status" value="1"/>
</dbReference>
<gene>
    <name evidence="4" type="ORF">E6K71_05015</name>
    <name evidence="5" type="ORF">E6K75_01155</name>
</gene>
<reference evidence="6 7" key="1">
    <citation type="journal article" date="2019" name="Nat. Microbiol.">
        <title>Mediterranean grassland soil C-N compound turnover is dependent on rainfall and depth, and is mediated by genomically divergent microorganisms.</title>
        <authorList>
            <person name="Diamond S."/>
            <person name="Andeer P.F."/>
            <person name="Li Z."/>
            <person name="Crits-Christoph A."/>
            <person name="Burstein D."/>
            <person name="Anantharaman K."/>
            <person name="Lane K.R."/>
            <person name="Thomas B.C."/>
            <person name="Pan C."/>
            <person name="Northen T.R."/>
            <person name="Banfield J.F."/>
        </authorList>
    </citation>
    <scope>NUCLEOTIDE SEQUENCE [LARGE SCALE GENOMIC DNA]</scope>
    <source>
        <strain evidence="4">WS_1</strain>
        <strain evidence="5">WS_5</strain>
    </source>
</reference>
<evidence type="ECO:0000313" key="7">
    <source>
        <dbReference type="Proteomes" id="UP000320913"/>
    </source>
</evidence>
<dbReference type="PROSITE" id="PS50801">
    <property type="entry name" value="STAS"/>
    <property type="match status" value="1"/>
</dbReference>
<dbReference type="Proteomes" id="UP000316292">
    <property type="component" value="Unassembled WGS sequence"/>
</dbReference>
<comment type="caution">
    <text evidence="4">The sequence shown here is derived from an EMBL/GenBank/DDBJ whole genome shotgun (WGS) entry which is preliminary data.</text>
</comment>
<sequence length="112" mass="12237">MSLDVRTVGDVTMLTPKGMLLGGKETDELQSKIRELSEAGNKKLLINLGNTTFMNSVSLGVLIGGHTSYAKRGAKMKLAAVDKKIQNIFVVTKLSLVFDVYDTEKEALKSFE</sequence>
<accession>A0A538SDI2</accession>
<comment type="similarity">
    <text evidence="1 2">Belongs to the anti-sigma-factor antagonist family.</text>
</comment>
<proteinExistence type="inferred from homology"/>
<evidence type="ECO:0000259" key="3">
    <source>
        <dbReference type="PROSITE" id="PS50801"/>
    </source>
</evidence>
<dbReference type="GO" id="GO:0043856">
    <property type="term" value="F:anti-sigma factor antagonist activity"/>
    <property type="evidence" value="ECO:0007669"/>
    <property type="project" value="InterPro"/>
</dbReference>
<name>A0A538SDI2_UNCEI</name>
<dbReference type="PANTHER" id="PTHR33495">
    <property type="entry name" value="ANTI-SIGMA FACTOR ANTAGONIST TM_1081-RELATED-RELATED"/>
    <property type="match status" value="1"/>
</dbReference>
<dbReference type="Pfam" id="PF01740">
    <property type="entry name" value="STAS"/>
    <property type="match status" value="1"/>
</dbReference>
<dbReference type="InterPro" id="IPR036513">
    <property type="entry name" value="STAS_dom_sf"/>
</dbReference>
<evidence type="ECO:0000313" key="6">
    <source>
        <dbReference type="Proteomes" id="UP000316292"/>
    </source>
</evidence>
<dbReference type="Proteomes" id="UP000320913">
    <property type="component" value="Unassembled WGS sequence"/>
</dbReference>
<protein>
    <recommendedName>
        <fullName evidence="2">Anti-sigma factor antagonist</fullName>
    </recommendedName>
</protein>
<evidence type="ECO:0000256" key="2">
    <source>
        <dbReference type="RuleBase" id="RU003749"/>
    </source>
</evidence>
<dbReference type="EMBL" id="VBOR01000057">
    <property type="protein sequence ID" value="TMQ49425.1"/>
    <property type="molecule type" value="Genomic_DNA"/>
</dbReference>
<dbReference type="NCBIfam" id="TIGR00377">
    <property type="entry name" value="ant_ant_sig"/>
    <property type="match status" value="1"/>
</dbReference>
<dbReference type="AlphaFoldDB" id="A0A538SDI2"/>
<dbReference type="CDD" id="cd07043">
    <property type="entry name" value="STAS_anti-anti-sigma_factors"/>
    <property type="match status" value="1"/>
</dbReference>
<dbReference type="Gene3D" id="3.30.750.24">
    <property type="entry name" value="STAS domain"/>
    <property type="match status" value="1"/>
</dbReference>
<dbReference type="EMBL" id="VBOV01000029">
    <property type="protein sequence ID" value="TMQ61487.1"/>
    <property type="molecule type" value="Genomic_DNA"/>
</dbReference>
<dbReference type="InterPro" id="IPR003658">
    <property type="entry name" value="Anti-sigma_ant"/>
</dbReference>
<dbReference type="InterPro" id="IPR002645">
    <property type="entry name" value="STAS_dom"/>
</dbReference>
<evidence type="ECO:0000313" key="5">
    <source>
        <dbReference type="EMBL" id="TMQ61487.1"/>
    </source>
</evidence>
<evidence type="ECO:0000313" key="4">
    <source>
        <dbReference type="EMBL" id="TMQ49425.1"/>
    </source>
</evidence>